<feature type="domain" description="6-phosphogluconate dehydrogenase NADP-binding" evidence="4">
    <location>
        <begin position="4"/>
        <end position="163"/>
    </location>
</feature>
<dbReference type="SUPFAM" id="SSF48179">
    <property type="entry name" value="6-phosphogluconate dehydrogenase C-terminal domain-like"/>
    <property type="match status" value="1"/>
</dbReference>
<dbReference type="InterPro" id="IPR015815">
    <property type="entry name" value="HIBADH-related"/>
</dbReference>
<name>A0A323UH55_RHOPL</name>
<sequence>MAAIGFIGLGVMGEPMCRNLARKSGAEVLGFDRADAPLQRLAEAGVKRAASLADLARDADVIFMALPSGKHVQAVCEGDDGLLRHAEARHTIVDLGTSPVQASRELAERFAAKDAAFADAPIARTRQAAEEGTLSVMVGADAATFDKLRPLIATFATDITHCGGVGAGQVVKILNNMVLMQTVVALGEALETAKRAGLDAKLVFETLAKGSADSFALRNHGMKAMLPDVFPERAFSTEYARKDISYALDLARSVDINLPGAELADKLLGEAIEAGYGDLYWPVLARVIAASRSA</sequence>
<dbReference type="GO" id="GO:0051287">
    <property type="term" value="F:NAD binding"/>
    <property type="evidence" value="ECO:0007669"/>
    <property type="project" value="InterPro"/>
</dbReference>
<reference evidence="6 7" key="1">
    <citation type="submission" date="2018-06" db="EMBL/GenBank/DDBJ databases">
        <title>Draft Whole-Genome Sequence of the purple photosynthetic bacterium Rhodospeudomonas palustris XCP.</title>
        <authorList>
            <person name="Rayyan A."/>
            <person name="Meyer T.E."/>
            <person name="Kyndt J.A."/>
        </authorList>
    </citation>
    <scope>NUCLEOTIDE SEQUENCE [LARGE SCALE GENOMIC DNA]</scope>
    <source>
        <strain evidence="6 7">XCP</strain>
    </source>
</reference>
<gene>
    <name evidence="6" type="ORF">DNX69_11520</name>
</gene>
<feature type="domain" description="3-hydroxyisobutyrate dehydrogenase-like NAD-binding" evidence="5">
    <location>
        <begin position="166"/>
        <end position="278"/>
    </location>
</feature>
<dbReference type="InterPro" id="IPR036291">
    <property type="entry name" value="NAD(P)-bd_dom_sf"/>
</dbReference>
<dbReference type="PANTHER" id="PTHR43060:SF15">
    <property type="entry name" value="3-HYDROXYISOBUTYRATE DEHYDROGENASE-LIKE 1, MITOCHONDRIAL-RELATED"/>
    <property type="match status" value="1"/>
</dbReference>
<protein>
    <submittedName>
        <fullName evidence="6">NAD(P)-dependent oxidoreductase</fullName>
    </submittedName>
</protein>
<dbReference type="InterPro" id="IPR029154">
    <property type="entry name" value="HIBADH-like_NADP-bd"/>
</dbReference>
<dbReference type="Pfam" id="PF14833">
    <property type="entry name" value="NAD_binding_11"/>
    <property type="match status" value="1"/>
</dbReference>
<proteinExistence type="predicted"/>
<dbReference type="InterPro" id="IPR013328">
    <property type="entry name" value="6PGD_dom2"/>
</dbReference>
<evidence type="ECO:0000259" key="5">
    <source>
        <dbReference type="Pfam" id="PF14833"/>
    </source>
</evidence>
<dbReference type="Pfam" id="PF03446">
    <property type="entry name" value="NAD_binding_2"/>
    <property type="match status" value="1"/>
</dbReference>
<dbReference type="PIRSF" id="PIRSF000103">
    <property type="entry name" value="HIBADH"/>
    <property type="match status" value="1"/>
</dbReference>
<keyword evidence="1" id="KW-0560">Oxidoreductase</keyword>
<dbReference type="Proteomes" id="UP000248134">
    <property type="component" value="Unassembled WGS sequence"/>
</dbReference>
<evidence type="ECO:0000256" key="3">
    <source>
        <dbReference type="PIRSR" id="PIRSR000103-1"/>
    </source>
</evidence>
<evidence type="ECO:0000256" key="1">
    <source>
        <dbReference type="ARBA" id="ARBA00023002"/>
    </source>
</evidence>
<evidence type="ECO:0000256" key="2">
    <source>
        <dbReference type="ARBA" id="ARBA00023027"/>
    </source>
</evidence>
<dbReference type="Gene3D" id="1.10.1040.10">
    <property type="entry name" value="N-(1-d-carboxylethyl)-l-norvaline Dehydrogenase, domain 2"/>
    <property type="match status" value="1"/>
</dbReference>
<dbReference type="GO" id="GO:0050661">
    <property type="term" value="F:NADP binding"/>
    <property type="evidence" value="ECO:0007669"/>
    <property type="project" value="InterPro"/>
</dbReference>
<dbReference type="InterPro" id="IPR008927">
    <property type="entry name" value="6-PGluconate_DH-like_C_sf"/>
</dbReference>
<dbReference type="EMBL" id="QKQS01000016">
    <property type="protein sequence ID" value="PZA11894.1"/>
    <property type="molecule type" value="Genomic_DNA"/>
</dbReference>
<comment type="caution">
    <text evidence="6">The sequence shown here is derived from an EMBL/GenBank/DDBJ whole genome shotgun (WGS) entry which is preliminary data.</text>
</comment>
<organism evidence="6 7">
    <name type="scientific">Rhodopseudomonas palustris</name>
    <dbReference type="NCBI Taxonomy" id="1076"/>
    <lineage>
        <taxon>Bacteria</taxon>
        <taxon>Pseudomonadati</taxon>
        <taxon>Pseudomonadota</taxon>
        <taxon>Alphaproteobacteria</taxon>
        <taxon>Hyphomicrobiales</taxon>
        <taxon>Nitrobacteraceae</taxon>
        <taxon>Rhodopseudomonas</taxon>
    </lineage>
</organism>
<evidence type="ECO:0000313" key="7">
    <source>
        <dbReference type="Proteomes" id="UP000248134"/>
    </source>
</evidence>
<dbReference type="PANTHER" id="PTHR43060">
    <property type="entry name" value="3-HYDROXYISOBUTYRATE DEHYDROGENASE-LIKE 1, MITOCHONDRIAL-RELATED"/>
    <property type="match status" value="1"/>
</dbReference>
<feature type="active site" evidence="3">
    <location>
        <position position="172"/>
    </location>
</feature>
<dbReference type="Gene3D" id="3.40.50.720">
    <property type="entry name" value="NAD(P)-binding Rossmann-like Domain"/>
    <property type="match status" value="1"/>
</dbReference>
<evidence type="ECO:0000259" key="4">
    <source>
        <dbReference type="Pfam" id="PF03446"/>
    </source>
</evidence>
<accession>A0A323UH55</accession>
<dbReference type="InterPro" id="IPR006115">
    <property type="entry name" value="6PGDH_NADP-bd"/>
</dbReference>
<evidence type="ECO:0000313" key="6">
    <source>
        <dbReference type="EMBL" id="PZA11894.1"/>
    </source>
</evidence>
<dbReference type="AlphaFoldDB" id="A0A323UH55"/>
<dbReference type="GO" id="GO:0016491">
    <property type="term" value="F:oxidoreductase activity"/>
    <property type="evidence" value="ECO:0007669"/>
    <property type="project" value="UniProtKB-KW"/>
</dbReference>
<keyword evidence="2" id="KW-0520">NAD</keyword>
<dbReference type="SUPFAM" id="SSF51735">
    <property type="entry name" value="NAD(P)-binding Rossmann-fold domains"/>
    <property type="match status" value="1"/>
</dbReference>
<dbReference type="OrthoDB" id="9812907at2"/>